<evidence type="ECO:0000313" key="2">
    <source>
        <dbReference type="EMBL" id="KIJ94327.1"/>
    </source>
</evidence>
<dbReference type="AlphaFoldDB" id="A0A0C9XDQ4"/>
<feature type="transmembrane region" description="Helical" evidence="1">
    <location>
        <begin position="76"/>
        <end position="98"/>
    </location>
</feature>
<organism evidence="2 3">
    <name type="scientific">Laccaria amethystina LaAM-08-1</name>
    <dbReference type="NCBI Taxonomy" id="1095629"/>
    <lineage>
        <taxon>Eukaryota</taxon>
        <taxon>Fungi</taxon>
        <taxon>Dikarya</taxon>
        <taxon>Basidiomycota</taxon>
        <taxon>Agaricomycotina</taxon>
        <taxon>Agaricomycetes</taxon>
        <taxon>Agaricomycetidae</taxon>
        <taxon>Agaricales</taxon>
        <taxon>Agaricineae</taxon>
        <taxon>Hydnangiaceae</taxon>
        <taxon>Laccaria</taxon>
    </lineage>
</organism>
<accession>A0A0C9XDQ4</accession>
<reference evidence="2 3" key="1">
    <citation type="submission" date="2014-04" db="EMBL/GenBank/DDBJ databases">
        <authorList>
            <consortium name="DOE Joint Genome Institute"/>
            <person name="Kuo A."/>
            <person name="Kohler A."/>
            <person name="Nagy L.G."/>
            <person name="Floudas D."/>
            <person name="Copeland A."/>
            <person name="Barry K.W."/>
            <person name="Cichocki N."/>
            <person name="Veneault-Fourrey C."/>
            <person name="LaButti K."/>
            <person name="Lindquist E.A."/>
            <person name="Lipzen A."/>
            <person name="Lundell T."/>
            <person name="Morin E."/>
            <person name="Murat C."/>
            <person name="Sun H."/>
            <person name="Tunlid A."/>
            <person name="Henrissat B."/>
            <person name="Grigoriev I.V."/>
            <person name="Hibbett D.S."/>
            <person name="Martin F."/>
            <person name="Nordberg H.P."/>
            <person name="Cantor M.N."/>
            <person name="Hua S.X."/>
        </authorList>
    </citation>
    <scope>NUCLEOTIDE SEQUENCE [LARGE SCALE GENOMIC DNA]</scope>
    <source>
        <strain evidence="2 3">LaAM-08-1</strain>
    </source>
</reference>
<protein>
    <submittedName>
        <fullName evidence="2">Uncharacterized protein</fullName>
    </submittedName>
</protein>
<keyword evidence="1" id="KW-1133">Transmembrane helix</keyword>
<dbReference type="Proteomes" id="UP000054477">
    <property type="component" value="Unassembled WGS sequence"/>
</dbReference>
<sequence length="377" mass="41866">MAKGIDIDTAVELSGPPIDGAVLERNYTSWPALTWSIKCLRSILTLYRFPLSVSRTMSNPYRPNVPASQLFAEKTWLQGGILSAVAYGVVLTLFSLNFCLLREKARQETHENSRRRQRLALLVYTCFMFILSTLTMASQAEMTQLGFIDNRDFPGGPAAYETVMFSIPISMLGNVLTGITYLVRISRLESGPWHSTAFTLIYGFISLSLNILLTLMISIRLYFHRRRVYKVLGKRHGSHYTSIISLLVESASIQDVVVLFFLISFILGSPVANIALSTLVQVQTIASFMIIYRVAQGTAWNSGTASDILTEDVVRQARKFSNIRFTGTTVGIETSVSIDESSGGQNELPMGRDKLSGMATVDSNCWKEKAFPRPVVG</sequence>
<reference evidence="3" key="2">
    <citation type="submission" date="2015-01" db="EMBL/GenBank/DDBJ databases">
        <title>Evolutionary Origins and Diversification of the Mycorrhizal Mutualists.</title>
        <authorList>
            <consortium name="DOE Joint Genome Institute"/>
            <consortium name="Mycorrhizal Genomics Consortium"/>
            <person name="Kohler A."/>
            <person name="Kuo A."/>
            <person name="Nagy L.G."/>
            <person name="Floudas D."/>
            <person name="Copeland A."/>
            <person name="Barry K.W."/>
            <person name="Cichocki N."/>
            <person name="Veneault-Fourrey C."/>
            <person name="LaButti K."/>
            <person name="Lindquist E.A."/>
            <person name="Lipzen A."/>
            <person name="Lundell T."/>
            <person name="Morin E."/>
            <person name="Murat C."/>
            <person name="Riley R."/>
            <person name="Ohm R."/>
            <person name="Sun H."/>
            <person name="Tunlid A."/>
            <person name="Henrissat B."/>
            <person name="Grigoriev I.V."/>
            <person name="Hibbett D.S."/>
            <person name="Martin F."/>
        </authorList>
    </citation>
    <scope>NUCLEOTIDE SEQUENCE [LARGE SCALE GENOMIC DNA]</scope>
    <source>
        <strain evidence="3">LaAM-08-1</strain>
    </source>
</reference>
<evidence type="ECO:0000313" key="3">
    <source>
        <dbReference type="Proteomes" id="UP000054477"/>
    </source>
</evidence>
<name>A0A0C9XDQ4_9AGAR</name>
<dbReference type="OrthoDB" id="3267806at2759"/>
<dbReference type="STRING" id="1095629.A0A0C9XDQ4"/>
<dbReference type="HOGENOM" id="CLU_044614_0_2_1"/>
<keyword evidence="1" id="KW-0472">Membrane</keyword>
<feature type="transmembrane region" description="Helical" evidence="1">
    <location>
        <begin position="200"/>
        <end position="223"/>
    </location>
</feature>
<proteinExistence type="predicted"/>
<evidence type="ECO:0000256" key="1">
    <source>
        <dbReference type="SAM" id="Phobius"/>
    </source>
</evidence>
<dbReference type="EMBL" id="KN838799">
    <property type="protein sequence ID" value="KIJ94327.1"/>
    <property type="molecule type" value="Genomic_DNA"/>
</dbReference>
<feature type="transmembrane region" description="Helical" evidence="1">
    <location>
        <begin position="119"/>
        <end position="137"/>
    </location>
</feature>
<keyword evidence="1" id="KW-0812">Transmembrane</keyword>
<keyword evidence="3" id="KW-1185">Reference proteome</keyword>
<gene>
    <name evidence="2" type="ORF">K443DRAFT_134787</name>
</gene>